<proteinExistence type="predicted"/>
<evidence type="ECO:0000256" key="1">
    <source>
        <dbReference type="SAM" id="MobiDB-lite"/>
    </source>
</evidence>
<gene>
    <name evidence="3" type="primary">LOC106808573</name>
</gene>
<dbReference type="Gene3D" id="1.20.930.20">
    <property type="entry name" value="Adaptor protein Cbl, N-terminal domain"/>
    <property type="match status" value="1"/>
</dbReference>
<dbReference type="RefSeq" id="XP_014666821.1">
    <property type="nucleotide sequence ID" value="XM_014811335.1"/>
</dbReference>
<evidence type="ECO:0000313" key="3">
    <source>
        <dbReference type="RefSeq" id="XP_014666821.1"/>
    </source>
</evidence>
<organism evidence="2 3">
    <name type="scientific">Priapulus caudatus</name>
    <name type="common">Priapulid worm</name>
    <dbReference type="NCBI Taxonomy" id="37621"/>
    <lineage>
        <taxon>Eukaryota</taxon>
        <taxon>Metazoa</taxon>
        <taxon>Ecdysozoa</taxon>
        <taxon>Scalidophora</taxon>
        <taxon>Priapulida</taxon>
        <taxon>Priapulimorpha</taxon>
        <taxon>Priapulimorphida</taxon>
        <taxon>Priapulidae</taxon>
        <taxon>Priapulus</taxon>
    </lineage>
</organism>
<dbReference type="InterPro" id="IPR036537">
    <property type="entry name" value="Adaptor_Cbl_N_dom_sf"/>
</dbReference>
<sequence>MATILAVCETASAIISTSFKVIILANELHIQPVRRAELAQTVEAIEPIILCVKEIENDNRVSTINKPLLHLMKALKSGEKFLMKVGQDTSWRSRVKHWWRYRKHFTEINDEIFKRLEILKAALSSEMLRLQLSESKEKLFQPSEQIRECQLKTELEQDPDIGQLVHQMDTCEKLLDKHKKGEIALRPQQIVKLEAVEHAGNRFQQKIKETLAKSPQPSRKISLREKYSGAKRLLPAATKGGSHGGPPASSDLLPSRQQVSSNDDGPCPPPPPIVEHPGFSCDDVSDFIDDDDDDDDDDDYEIVYADVASTGGGGVVLSESDFADVADALQGLTDELAQGAPQLDTELALLLADLGV</sequence>
<keyword evidence="2" id="KW-1185">Reference proteome</keyword>
<evidence type="ECO:0000313" key="2">
    <source>
        <dbReference type="Proteomes" id="UP000695022"/>
    </source>
</evidence>
<dbReference type="Proteomes" id="UP000695022">
    <property type="component" value="Unplaced"/>
</dbReference>
<protein>
    <submittedName>
        <fullName evidence="3">Uncharacterized protein LOC106808573 isoform X1</fullName>
    </submittedName>
</protein>
<dbReference type="GeneID" id="106808573"/>
<feature type="region of interest" description="Disordered" evidence="1">
    <location>
        <begin position="235"/>
        <end position="274"/>
    </location>
</feature>
<reference evidence="3" key="1">
    <citation type="submission" date="2025-08" db="UniProtKB">
        <authorList>
            <consortium name="RefSeq"/>
        </authorList>
    </citation>
    <scope>IDENTIFICATION</scope>
</reference>
<accession>A0ABM1E3Q0</accession>
<name>A0ABM1E3Q0_PRICU</name>